<dbReference type="InterPro" id="IPR002885">
    <property type="entry name" value="PPR_rpt"/>
</dbReference>
<evidence type="ECO:0000313" key="4">
    <source>
        <dbReference type="Proteomes" id="UP000886520"/>
    </source>
</evidence>
<evidence type="ECO:0000256" key="2">
    <source>
        <dbReference type="PROSITE-ProRule" id="PRU00708"/>
    </source>
</evidence>
<dbReference type="InterPro" id="IPR011990">
    <property type="entry name" value="TPR-like_helical_dom_sf"/>
</dbReference>
<name>A0A9D4V8F1_ADICA</name>
<accession>A0A9D4V8F1</accession>
<dbReference type="PROSITE" id="PS51375">
    <property type="entry name" value="PPR"/>
    <property type="match status" value="8"/>
</dbReference>
<dbReference type="InterPro" id="IPR046960">
    <property type="entry name" value="PPR_At4g14850-like_plant"/>
</dbReference>
<dbReference type="OrthoDB" id="185373at2759"/>
<dbReference type="Pfam" id="PF13041">
    <property type="entry name" value="PPR_2"/>
    <property type="match status" value="7"/>
</dbReference>
<dbReference type="PANTHER" id="PTHR24015:SF739">
    <property type="entry name" value="OS03G0644200 PROTEIN"/>
    <property type="match status" value="1"/>
</dbReference>
<feature type="repeat" description="PPR" evidence="2">
    <location>
        <begin position="73"/>
        <end position="107"/>
    </location>
</feature>
<feature type="repeat" description="PPR" evidence="2">
    <location>
        <begin position="583"/>
        <end position="617"/>
    </location>
</feature>
<evidence type="ECO:0008006" key="5">
    <source>
        <dbReference type="Google" id="ProtNLM"/>
    </source>
</evidence>
<dbReference type="GO" id="GO:0009451">
    <property type="term" value="P:RNA modification"/>
    <property type="evidence" value="ECO:0007669"/>
    <property type="project" value="InterPro"/>
</dbReference>
<dbReference type="AlphaFoldDB" id="A0A9D4V8F1"/>
<dbReference type="SUPFAM" id="SSF81901">
    <property type="entry name" value="HCP-like"/>
    <property type="match status" value="1"/>
</dbReference>
<dbReference type="Pfam" id="PF01535">
    <property type="entry name" value="PPR"/>
    <property type="match status" value="1"/>
</dbReference>
<evidence type="ECO:0000256" key="1">
    <source>
        <dbReference type="ARBA" id="ARBA00022737"/>
    </source>
</evidence>
<feature type="repeat" description="PPR" evidence="2">
    <location>
        <begin position="481"/>
        <end position="515"/>
    </location>
</feature>
<feature type="repeat" description="PPR" evidence="2">
    <location>
        <begin position="277"/>
        <end position="311"/>
    </location>
</feature>
<feature type="repeat" description="PPR" evidence="2">
    <location>
        <begin position="684"/>
        <end position="718"/>
    </location>
</feature>
<dbReference type="FunFam" id="1.25.40.10:FF:000073">
    <property type="entry name" value="Pentatricopeptide repeat-containing protein chloroplastic"/>
    <property type="match status" value="2"/>
</dbReference>
<dbReference type="FunFam" id="1.25.40.10:FF:000344">
    <property type="entry name" value="Pentatricopeptide repeat-containing protein"/>
    <property type="match status" value="1"/>
</dbReference>
<feature type="repeat" description="PPR" evidence="2">
    <location>
        <begin position="175"/>
        <end position="209"/>
    </location>
</feature>
<keyword evidence="1" id="KW-0677">Repeat</keyword>
<comment type="caution">
    <text evidence="3">The sequence shown here is derived from an EMBL/GenBank/DDBJ whole genome shotgun (WGS) entry which is preliminary data.</text>
</comment>
<proteinExistence type="predicted"/>
<keyword evidence="4" id="KW-1185">Reference proteome</keyword>
<dbReference type="PANTHER" id="PTHR24015">
    <property type="entry name" value="OS07G0578800 PROTEIN-RELATED"/>
    <property type="match status" value="1"/>
</dbReference>
<dbReference type="Gene3D" id="1.25.40.10">
    <property type="entry name" value="Tetratricopeptide repeat domain"/>
    <property type="match status" value="7"/>
</dbReference>
<protein>
    <recommendedName>
        <fullName evidence="5">Pentatricopeptide repeat-containing protein</fullName>
    </recommendedName>
</protein>
<feature type="repeat" description="PPR" evidence="2">
    <location>
        <begin position="108"/>
        <end position="142"/>
    </location>
</feature>
<feature type="repeat" description="PPR" evidence="2">
    <location>
        <begin position="379"/>
        <end position="413"/>
    </location>
</feature>
<dbReference type="FunFam" id="1.25.40.10:FF:000436">
    <property type="entry name" value="Pentatricopeptide repeat-containing protein At5g39350 family"/>
    <property type="match status" value="1"/>
</dbReference>
<dbReference type="Proteomes" id="UP000886520">
    <property type="component" value="Chromosome 4"/>
</dbReference>
<organism evidence="3 4">
    <name type="scientific">Adiantum capillus-veneris</name>
    <name type="common">Maidenhair fern</name>
    <dbReference type="NCBI Taxonomy" id="13818"/>
    <lineage>
        <taxon>Eukaryota</taxon>
        <taxon>Viridiplantae</taxon>
        <taxon>Streptophyta</taxon>
        <taxon>Embryophyta</taxon>
        <taxon>Tracheophyta</taxon>
        <taxon>Polypodiopsida</taxon>
        <taxon>Polypodiidae</taxon>
        <taxon>Polypodiales</taxon>
        <taxon>Pteridineae</taxon>
        <taxon>Pteridaceae</taxon>
        <taxon>Vittarioideae</taxon>
        <taxon>Adiantum</taxon>
    </lineage>
</organism>
<dbReference type="NCBIfam" id="TIGR00756">
    <property type="entry name" value="PPR"/>
    <property type="match status" value="8"/>
</dbReference>
<dbReference type="GO" id="GO:0003723">
    <property type="term" value="F:RNA binding"/>
    <property type="evidence" value="ECO:0007669"/>
    <property type="project" value="InterPro"/>
</dbReference>
<gene>
    <name evidence="3" type="ORF">GOP47_0004533</name>
</gene>
<reference evidence="3" key="1">
    <citation type="submission" date="2021-01" db="EMBL/GenBank/DDBJ databases">
        <title>Adiantum capillus-veneris genome.</title>
        <authorList>
            <person name="Fang Y."/>
            <person name="Liao Q."/>
        </authorList>
    </citation>
    <scope>NUCLEOTIDE SEQUENCE</scope>
    <source>
        <strain evidence="3">H3</strain>
        <tissue evidence="3">Leaf</tissue>
    </source>
</reference>
<dbReference type="FunFam" id="1.25.40.10:FF:000031">
    <property type="entry name" value="Pentatricopeptide repeat-containing protein mitochondrial"/>
    <property type="match status" value="2"/>
</dbReference>
<sequence>MERKRMNLSLMSSLKDCAKKKDLYQGTRIHAHIRDSGLLENNTYLGNTLVSMYAKCGALVRAQQVLDELPVRNVVSWSALIAGYVQQGHGQEALGCFQQMQREGISPNAITYTSILKACGRAQDTDMGKRIHDDIVSQGLLKENVVLGSALVDMYAKCGVLQKAQRVLEELPIRDVISWSALIAGYAQQGHGQEALGCFQQMRNEGISPDAITYACILKACGTMQDADKGKKIHDDIVSQGLLENNVLLGNALVNMYAKCGELQKAQKVLDELPVRDVISWSALIAGYAEQGQGQEALGCFQRMRSEGISPDAITYACILKACGTMQDTDMGKRIHDDINSQGLLKENVVLGTALVDMYAKCRELQKAQKVLEEMPVRDVVSWSALIAGYSEQGQGQEALGCFQRMRSEGISPDAITYACILKACGIMQDADMGKRIHVDIVSQGLLRKRVMLGIALVDMYAKCGVLQKAQRVLQELPARDVVSWSALITGYVEQGLGQEALDCFQRMQSEGISPDAITYACILKACGITQDADMGKRVHDDINNHGLLEKNVVLGTALIDMYARCGVLQKAQKVLDELPARNVISWNTLIAGYAQQGQGEKALRCFQRMQSEGVSPDESTYAFILNACGSTQDADMGQKIHDDIVSQGLLKKEVIGFALVNMYAKCGVLQKAEKVLEELPVRNVYSWNALIAGYAEQGQGQKALGCFHQMHSEDVSPDEITYALVLKAMLTS</sequence>
<evidence type="ECO:0000313" key="3">
    <source>
        <dbReference type="EMBL" id="KAI5081350.1"/>
    </source>
</evidence>
<dbReference type="FunFam" id="1.25.40.10:FF:000227">
    <property type="entry name" value="Pentatricopeptide repeat-containing protein At3g13880"/>
    <property type="match status" value="1"/>
</dbReference>
<dbReference type="EMBL" id="JABFUD020000004">
    <property type="protein sequence ID" value="KAI5081350.1"/>
    <property type="molecule type" value="Genomic_DNA"/>
</dbReference>